<keyword evidence="3" id="KW-1185">Reference proteome</keyword>
<evidence type="ECO:0000313" key="2">
    <source>
        <dbReference type="EMBL" id="CAH1732963.1"/>
    </source>
</evidence>
<dbReference type="AlphaFoldDB" id="A0A9P0J9T1"/>
<sequence>MCETRGVRVRPVQFLQCRRWPQVRRALAITDSAPRRVPPVGGWDGARSLARAQSVPALRRRGTGPRQTPLGHRRRHGATMTMTIVMTMMTMMMIIIIIIRSSARRSGRLFFYLSHFSVFPAQGRSSHVPRARSQPVLRTTEVTTTSNII</sequence>
<dbReference type="EMBL" id="OU899036">
    <property type="protein sequence ID" value="CAH1732963.1"/>
    <property type="molecule type" value="Genomic_DNA"/>
</dbReference>
<protein>
    <submittedName>
        <fullName evidence="2">Uncharacterized protein</fullName>
    </submittedName>
</protein>
<feature type="transmembrane region" description="Helical" evidence="1">
    <location>
        <begin position="78"/>
        <end position="99"/>
    </location>
</feature>
<accession>A0A9P0J9T1</accession>
<keyword evidence="1" id="KW-1133">Transmembrane helix</keyword>
<evidence type="ECO:0000256" key="1">
    <source>
        <dbReference type="SAM" id="Phobius"/>
    </source>
</evidence>
<dbReference type="Proteomes" id="UP001154329">
    <property type="component" value="Chromosome 3"/>
</dbReference>
<keyword evidence="1" id="KW-0472">Membrane</keyword>
<reference evidence="2" key="1">
    <citation type="submission" date="2022-02" db="EMBL/GenBank/DDBJ databases">
        <authorList>
            <person name="King R."/>
        </authorList>
    </citation>
    <scope>NUCLEOTIDE SEQUENCE</scope>
</reference>
<keyword evidence="1" id="KW-0812">Transmembrane</keyword>
<gene>
    <name evidence="2" type="ORF">APHIGO_LOCUS9369</name>
</gene>
<organism evidence="2 3">
    <name type="scientific">Aphis gossypii</name>
    <name type="common">Cotton aphid</name>
    <dbReference type="NCBI Taxonomy" id="80765"/>
    <lineage>
        <taxon>Eukaryota</taxon>
        <taxon>Metazoa</taxon>
        <taxon>Ecdysozoa</taxon>
        <taxon>Arthropoda</taxon>
        <taxon>Hexapoda</taxon>
        <taxon>Insecta</taxon>
        <taxon>Pterygota</taxon>
        <taxon>Neoptera</taxon>
        <taxon>Paraneoptera</taxon>
        <taxon>Hemiptera</taxon>
        <taxon>Sternorrhyncha</taxon>
        <taxon>Aphidomorpha</taxon>
        <taxon>Aphidoidea</taxon>
        <taxon>Aphididae</taxon>
        <taxon>Aphidini</taxon>
        <taxon>Aphis</taxon>
        <taxon>Aphis</taxon>
    </lineage>
</organism>
<reference evidence="2" key="2">
    <citation type="submission" date="2022-10" db="EMBL/GenBank/DDBJ databases">
        <authorList>
            <consortium name="ENA_rothamsted_submissions"/>
            <consortium name="culmorum"/>
            <person name="King R."/>
        </authorList>
    </citation>
    <scope>NUCLEOTIDE SEQUENCE</scope>
</reference>
<name>A0A9P0J9T1_APHGO</name>
<evidence type="ECO:0000313" key="3">
    <source>
        <dbReference type="Proteomes" id="UP001154329"/>
    </source>
</evidence>
<proteinExistence type="predicted"/>